<evidence type="ECO:0000256" key="2">
    <source>
        <dbReference type="ARBA" id="ARBA00008193"/>
    </source>
</evidence>
<proteinExistence type="inferred from homology"/>
<dbReference type="PANTHER" id="PTHR30506:SF3">
    <property type="entry name" value="UPF0126 INNER MEMBRANE PROTEIN YADS-RELATED"/>
    <property type="match status" value="1"/>
</dbReference>
<name>A0A6L9MRR1_9ALTE</name>
<reference evidence="9 10" key="1">
    <citation type="submission" date="2020-01" db="EMBL/GenBank/DDBJ databases">
        <title>Genomes of bacteria type strains.</title>
        <authorList>
            <person name="Chen J."/>
            <person name="Zhu S."/>
            <person name="Yang J."/>
        </authorList>
    </citation>
    <scope>NUCLEOTIDE SEQUENCE [LARGE SCALE GENOMIC DNA]</scope>
    <source>
        <strain evidence="9 10">LMG 22958</strain>
    </source>
</reference>
<keyword evidence="6 7" id="KW-0472">Membrane</keyword>
<feature type="domain" description="Glycine transporter" evidence="8">
    <location>
        <begin position="94"/>
        <end position="166"/>
    </location>
</feature>
<dbReference type="Proteomes" id="UP000478837">
    <property type="component" value="Unassembled WGS sequence"/>
</dbReference>
<keyword evidence="5 7" id="KW-1133">Transmembrane helix</keyword>
<evidence type="ECO:0000313" key="10">
    <source>
        <dbReference type="Proteomes" id="UP000478837"/>
    </source>
</evidence>
<evidence type="ECO:0000256" key="7">
    <source>
        <dbReference type="SAM" id="Phobius"/>
    </source>
</evidence>
<dbReference type="PANTHER" id="PTHR30506">
    <property type="entry name" value="INNER MEMBRANE PROTEIN"/>
    <property type="match status" value="1"/>
</dbReference>
<organism evidence="9 10">
    <name type="scientific">Alteromonas hispanica</name>
    <dbReference type="NCBI Taxonomy" id="315421"/>
    <lineage>
        <taxon>Bacteria</taxon>
        <taxon>Pseudomonadati</taxon>
        <taxon>Pseudomonadota</taxon>
        <taxon>Gammaproteobacteria</taxon>
        <taxon>Alteromonadales</taxon>
        <taxon>Alteromonadaceae</taxon>
        <taxon>Alteromonas/Salinimonas group</taxon>
        <taxon>Alteromonas</taxon>
    </lineage>
</organism>
<evidence type="ECO:0000256" key="6">
    <source>
        <dbReference type="ARBA" id="ARBA00023136"/>
    </source>
</evidence>
<comment type="similarity">
    <text evidence="2">Belongs to the UPF0126 family.</text>
</comment>
<evidence type="ECO:0000256" key="3">
    <source>
        <dbReference type="ARBA" id="ARBA00022475"/>
    </source>
</evidence>
<feature type="transmembrane region" description="Helical" evidence="7">
    <location>
        <begin position="118"/>
        <end position="139"/>
    </location>
</feature>
<feature type="transmembrane region" description="Helical" evidence="7">
    <location>
        <begin position="151"/>
        <end position="169"/>
    </location>
</feature>
<gene>
    <name evidence="9" type="ORF">GTW09_04910</name>
</gene>
<dbReference type="EMBL" id="JAAAWP010000002">
    <property type="protein sequence ID" value="NDW20858.1"/>
    <property type="molecule type" value="Genomic_DNA"/>
</dbReference>
<dbReference type="InterPro" id="IPR005115">
    <property type="entry name" value="Gly_transporter"/>
</dbReference>
<feature type="transmembrane region" description="Helical" evidence="7">
    <location>
        <begin position="6"/>
        <end position="25"/>
    </location>
</feature>
<evidence type="ECO:0000313" key="9">
    <source>
        <dbReference type="EMBL" id="NDW20858.1"/>
    </source>
</evidence>
<feature type="transmembrane region" description="Helical" evidence="7">
    <location>
        <begin position="175"/>
        <end position="196"/>
    </location>
</feature>
<feature type="transmembrane region" description="Helical" evidence="7">
    <location>
        <begin position="88"/>
        <end position="106"/>
    </location>
</feature>
<feature type="domain" description="Glycine transporter" evidence="8">
    <location>
        <begin position="8"/>
        <end position="80"/>
    </location>
</feature>
<evidence type="ECO:0000256" key="5">
    <source>
        <dbReference type="ARBA" id="ARBA00022989"/>
    </source>
</evidence>
<accession>A0A6L9MRR1</accession>
<dbReference type="GO" id="GO:0005886">
    <property type="term" value="C:plasma membrane"/>
    <property type="evidence" value="ECO:0007669"/>
    <property type="project" value="UniProtKB-SubCell"/>
</dbReference>
<feature type="transmembrane region" description="Helical" evidence="7">
    <location>
        <begin position="58"/>
        <end position="81"/>
    </location>
</feature>
<evidence type="ECO:0000259" key="8">
    <source>
        <dbReference type="Pfam" id="PF03458"/>
    </source>
</evidence>
<evidence type="ECO:0000256" key="4">
    <source>
        <dbReference type="ARBA" id="ARBA00022692"/>
    </source>
</evidence>
<comment type="subcellular location">
    <subcellularLocation>
        <location evidence="1">Cell membrane</location>
        <topology evidence="1">Multi-pass membrane protein</topology>
    </subcellularLocation>
</comment>
<comment type="caution">
    <text evidence="9">The sequence shown here is derived from an EMBL/GenBank/DDBJ whole genome shotgun (WGS) entry which is preliminary data.</text>
</comment>
<sequence length="238" mass="26128">MTSDYFLFLNIVGVAFFAISGALLGHNKNINGFGIVVVGAMTAVGGGTIRDLLLGKPIFWVVVSDYLFVVYLAILATILFIRYMPSPASFYFIVMDAIGLAVFNIVGIEKALIEGTGMLVAITMGLTTGIFGGLMRDVVCREVPLVMRGDLYASACLAGGLTYALLFAVDIDYAWCIVGSLFVTVFLRVGSVYWNWHIDLFHKRTHKKRMFLKDKPFARAGNEFTRAKKVIGSDHEGE</sequence>
<feature type="transmembrane region" description="Helical" evidence="7">
    <location>
        <begin position="32"/>
        <end position="52"/>
    </location>
</feature>
<keyword evidence="4 7" id="KW-0812">Transmembrane</keyword>
<dbReference type="RefSeq" id="WP_163110516.1">
    <property type="nucleotide sequence ID" value="NZ_JAAAWP010000002.1"/>
</dbReference>
<protein>
    <submittedName>
        <fullName evidence="9">Trimeric intracellular cation channel family protein</fullName>
    </submittedName>
</protein>
<evidence type="ECO:0000256" key="1">
    <source>
        <dbReference type="ARBA" id="ARBA00004651"/>
    </source>
</evidence>
<dbReference type="Pfam" id="PF03458">
    <property type="entry name" value="Gly_transporter"/>
    <property type="match status" value="2"/>
</dbReference>
<dbReference type="AlphaFoldDB" id="A0A6L9MRR1"/>
<keyword evidence="10" id="KW-1185">Reference proteome</keyword>
<keyword evidence="3" id="KW-1003">Cell membrane</keyword>